<dbReference type="EMBL" id="RBZU01000003">
    <property type="protein sequence ID" value="RKP56442.1"/>
    <property type="molecule type" value="Genomic_DNA"/>
</dbReference>
<protein>
    <submittedName>
        <fullName evidence="1">Uncharacterized protein</fullName>
    </submittedName>
</protein>
<proteinExistence type="predicted"/>
<evidence type="ECO:0000313" key="2">
    <source>
        <dbReference type="Proteomes" id="UP000270342"/>
    </source>
</evidence>
<reference evidence="1 2" key="1">
    <citation type="submission" date="2018-10" db="EMBL/GenBank/DDBJ databases">
        <title>Robbsia sp. DHC34, isolated from soil.</title>
        <authorList>
            <person name="Gao Z.-H."/>
            <person name="Qiu L.-H."/>
        </authorList>
    </citation>
    <scope>NUCLEOTIDE SEQUENCE [LARGE SCALE GENOMIC DNA]</scope>
    <source>
        <strain evidence="1 2">DHC34</strain>
    </source>
</reference>
<comment type="caution">
    <text evidence="1">The sequence shown here is derived from an EMBL/GenBank/DDBJ whole genome shotgun (WGS) entry which is preliminary data.</text>
</comment>
<name>A0A494Y111_9BURK</name>
<dbReference type="AlphaFoldDB" id="A0A494Y111"/>
<organism evidence="1 2">
    <name type="scientific">Pararobbsia silviterrae</name>
    <dbReference type="NCBI Taxonomy" id="1792498"/>
    <lineage>
        <taxon>Bacteria</taxon>
        <taxon>Pseudomonadati</taxon>
        <taxon>Pseudomonadota</taxon>
        <taxon>Betaproteobacteria</taxon>
        <taxon>Burkholderiales</taxon>
        <taxon>Burkholderiaceae</taxon>
        <taxon>Pararobbsia</taxon>
    </lineage>
</organism>
<accession>A0A494Y111</accession>
<dbReference type="Proteomes" id="UP000270342">
    <property type="component" value="Unassembled WGS sequence"/>
</dbReference>
<gene>
    <name evidence="1" type="ORF">D7S86_08625</name>
</gene>
<sequence>MLHDAIGSLATARIAAVFGFTGWTVGTAPVVCARRRPSTCASTRCIDVEPPNPHRTPCHTR</sequence>
<keyword evidence="2" id="KW-1185">Reference proteome</keyword>
<evidence type="ECO:0000313" key="1">
    <source>
        <dbReference type="EMBL" id="RKP56442.1"/>
    </source>
</evidence>